<keyword evidence="2 7" id="KW-0813">Transport</keyword>
<dbReference type="PROSITE" id="PS50928">
    <property type="entry name" value="ABC_TM1"/>
    <property type="match status" value="1"/>
</dbReference>
<dbReference type="Gene3D" id="1.10.3720.10">
    <property type="entry name" value="MetI-like"/>
    <property type="match status" value="1"/>
</dbReference>
<dbReference type="OrthoDB" id="9815258at2"/>
<proteinExistence type="inferred from homology"/>
<feature type="region of interest" description="Disordered" evidence="8">
    <location>
        <begin position="295"/>
        <end position="323"/>
    </location>
</feature>
<comment type="subcellular location">
    <subcellularLocation>
        <location evidence="1 7">Cell membrane</location>
        <topology evidence="1 7">Multi-pass membrane protein</topology>
    </subcellularLocation>
</comment>
<evidence type="ECO:0000259" key="9">
    <source>
        <dbReference type="PROSITE" id="PS50928"/>
    </source>
</evidence>
<dbReference type="InterPro" id="IPR035906">
    <property type="entry name" value="MetI-like_sf"/>
</dbReference>
<reference evidence="11" key="1">
    <citation type="submission" date="2017-09" db="EMBL/GenBank/DDBJ databases">
        <title>FDA dAtabase for Regulatory Grade micrObial Sequences (FDA-ARGOS): Supporting development and validation of Infectious Disease Dx tests.</title>
        <authorList>
            <person name="Minogue T."/>
            <person name="Wolcott M."/>
            <person name="Wasieloski L."/>
            <person name="Aguilar W."/>
            <person name="Moore D."/>
            <person name="Tallon L."/>
            <person name="Sadzewicz L."/>
            <person name="Ott S."/>
            <person name="Zhao X."/>
            <person name="Nagaraj S."/>
            <person name="Vavikolanu K."/>
            <person name="Aluvathingal J."/>
            <person name="Nadendla S."/>
            <person name="Sichtig H."/>
        </authorList>
    </citation>
    <scope>NUCLEOTIDE SEQUENCE [LARGE SCALE GENOMIC DNA]</scope>
    <source>
        <strain evidence="11">FDAARGOS_390</strain>
    </source>
</reference>
<evidence type="ECO:0000256" key="6">
    <source>
        <dbReference type="ARBA" id="ARBA00023136"/>
    </source>
</evidence>
<dbReference type="CDD" id="cd06261">
    <property type="entry name" value="TM_PBP2"/>
    <property type="match status" value="1"/>
</dbReference>
<dbReference type="RefSeq" id="WP_098153865.1">
    <property type="nucleotide sequence ID" value="NZ_CADEVY010000004.1"/>
</dbReference>
<keyword evidence="5 7" id="KW-1133">Transmembrane helix</keyword>
<evidence type="ECO:0000256" key="2">
    <source>
        <dbReference type="ARBA" id="ARBA00022448"/>
    </source>
</evidence>
<feature type="transmembrane region" description="Helical" evidence="7">
    <location>
        <begin position="87"/>
        <end position="107"/>
    </location>
</feature>
<evidence type="ECO:0000256" key="5">
    <source>
        <dbReference type="ARBA" id="ARBA00022989"/>
    </source>
</evidence>
<feature type="transmembrane region" description="Helical" evidence="7">
    <location>
        <begin position="156"/>
        <end position="184"/>
    </location>
</feature>
<protein>
    <submittedName>
        <fullName evidence="10">ABC transporter permease</fullName>
    </submittedName>
</protein>
<evidence type="ECO:0000256" key="7">
    <source>
        <dbReference type="RuleBase" id="RU363032"/>
    </source>
</evidence>
<dbReference type="GO" id="GO:0005275">
    <property type="term" value="F:amine transmembrane transporter activity"/>
    <property type="evidence" value="ECO:0007669"/>
    <property type="project" value="TreeGrafter"/>
</dbReference>
<keyword evidence="6 7" id="KW-0472">Membrane</keyword>
<organism evidence="10 11">
    <name type="scientific">Burkholderia gladioli</name>
    <name type="common">Pseudomonas marginata</name>
    <name type="synonym">Phytomonas marginata</name>
    <dbReference type="NCBI Taxonomy" id="28095"/>
    <lineage>
        <taxon>Bacteria</taxon>
        <taxon>Pseudomonadati</taxon>
        <taxon>Pseudomonadota</taxon>
        <taxon>Betaproteobacteria</taxon>
        <taxon>Burkholderiales</taxon>
        <taxon>Burkholderiaceae</taxon>
        <taxon>Burkholderia</taxon>
    </lineage>
</organism>
<dbReference type="GO" id="GO:0015871">
    <property type="term" value="P:choline transport"/>
    <property type="evidence" value="ECO:0007669"/>
    <property type="project" value="TreeGrafter"/>
</dbReference>
<keyword evidence="4 7" id="KW-0812">Transmembrane</keyword>
<dbReference type="Pfam" id="PF00528">
    <property type="entry name" value="BPD_transp_1"/>
    <property type="match status" value="1"/>
</dbReference>
<dbReference type="GO" id="GO:0015226">
    <property type="term" value="F:carnitine transmembrane transporter activity"/>
    <property type="evidence" value="ECO:0007669"/>
    <property type="project" value="TreeGrafter"/>
</dbReference>
<evidence type="ECO:0000313" key="10">
    <source>
        <dbReference type="EMBL" id="PEH37881.1"/>
    </source>
</evidence>
<dbReference type="SUPFAM" id="SSF161098">
    <property type="entry name" value="MetI-like"/>
    <property type="match status" value="1"/>
</dbReference>
<dbReference type="AlphaFoldDB" id="A0A2A7S2S3"/>
<sequence length="323" mass="34634">MTPDAPWCASGCGGNAVKDIFLSVNLADSINQGFTHIVQQYADQFHAVSTWLLVWVLNPVEHGLQAAPPLIVLLAVAVLAWFGTKRLVPTFGMVALLYAIGCLGLWGKLMSTVSIMLVSVLVTVIIGIPMGIAMAKSRMLRRVLNPILDMMQTLPSFVYLIPVLMLFGLGRVPAIFATTVYALPPLMRLTELGLRQLPEDVLEASRAFGATGLQQLLSVELPLSLPSIMAGLNQAVMMSLAMVVIASMIGAKGLGEDVLSSINNLDMGQGIQAGLAIVMLAVVFDRVTQGYGRSRRERLKSEAGTLRSRKASPVGAEHQEANV</sequence>
<dbReference type="FunFam" id="1.10.3720.10:FF:000001">
    <property type="entry name" value="Glycine betaine ABC transporter, permease"/>
    <property type="match status" value="1"/>
</dbReference>
<comment type="similarity">
    <text evidence="7">Belongs to the binding-protein-dependent transport system permease family.</text>
</comment>
<dbReference type="GO" id="GO:0031460">
    <property type="term" value="P:glycine betaine transport"/>
    <property type="evidence" value="ECO:0007669"/>
    <property type="project" value="UniProtKB-ARBA"/>
</dbReference>
<feature type="transmembrane region" description="Helical" evidence="7">
    <location>
        <begin position="113"/>
        <end position="135"/>
    </location>
</feature>
<accession>A0A2A7S2S3</accession>
<comment type="caution">
    <text evidence="10">The sequence shown here is derived from an EMBL/GenBank/DDBJ whole genome shotgun (WGS) entry which is preliminary data.</text>
</comment>
<dbReference type="Proteomes" id="UP000220629">
    <property type="component" value="Unassembled WGS sequence"/>
</dbReference>
<keyword evidence="3" id="KW-1003">Cell membrane</keyword>
<dbReference type="InterPro" id="IPR000515">
    <property type="entry name" value="MetI-like"/>
</dbReference>
<feature type="transmembrane region" description="Helical" evidence="7">
    <location>
        <begin position="63"/>
        <end position="82"/>
    </location>
</feature>
<dbReference type="PANTHER" id="PTHR47737:SF1">
    <property type="entry name" value="GLYCINE BETAINE_PROLINE BETAINE TRANSPORT SYSTEM PERMEASE PROTEIN PROW"/>
    <property type="match status" value="1"/>
</dbReference>
<name>A0A2A7S2S3_BURGA</name>
<gene>
    <name evidence="10" type="ORF">CRM94_25795</name>
</gene>
<feature type="domain" description="ABC transmembrane type-1" evidence="9">
    <location>
        <begin position="109"/>
        <end position="288"/>
    </location>
</feature>
<evidence type="ECO:0000313" key="11">
    <source>
        <dbReference type="Proteomes" id="UP000220629"/>
    </source>
</evidence>
<evidence type="ECO:0000256" key="4">
    <source>
        <dbReference type="ARBA" id="ARBA00022692"/>
    </source>
</evidence>
<dbReference type="PANTHER" id="PTHR47737">
    <property type="entry name" value="GLYCINE BETAINE/PROLINE BETAINE TRANSPORT SYSTEM PERMEASE PROTEIN PROW"/>
    <property type="match status" value="1"/>
</dbReference>
<evidence type="ECO:0000256" key="8">
    <source>
        <dbReference type="SAM" id="MobiDB-lite"/>
    </source>
</evidence>
<dbReference type="GO" id="GO:0043190">
    <property type="term" value="C:ATP-binding cassette (ABC) transporter complex"/>
    <property type="evidence" value="ECO:0007669"/>
    <property type="project" value="TreeGrafter"/>
</dbReference>
<evidence type="ECO:0000256" key="3">
    <source>
        <dbReference type="ARBA" id="ARBA00022475"/>
    </source>
</evidence>
<evidence type="ECO:0000256" key="1">
    <source>
        <dbReference type="ARBA" id="ARBA00004651"/>
    </source>
</evidence>
<dbReference type="EMBL" id="PDDY01000004">
    <property type="protein sequence ID" value="PEH37881.1"/>
    <property type="molecule type" value="Genomic_DNA"/>
</dbReference>